<evidence type="ECO:0000313" key="3">
    <source>
        <dbReference type="EMBL" id="MBA8889705.1"/>
    </source>
</evidence>
<evidence type="ECO:0000256" key="1">
    <source>
        <dbReference type="ARBA" id="ARBA00022737"/>
    </source>
</evidence>
<dbReference type="EMBL" id="JACGXL010000008">
    <property type="protein sequence ID" value="MBA8889705.1"/>
    <property type="molecule type" value="Genomic_DNA"/>
</dbReference>
<comment type="caution">
    <text evidence="3">The sequence shown here is derived from an EMBL/GenBank/DDBJ whole genome shotgun (WGS) entry which is preliminary data.</text>
</comment>
<evidence type="ECO:0000259" key="2">
    <source>
        <dbReference type="Pfam" id="PF25023"/>
    </source>
</evidence>
<dbReference type="PANTHER" id="PTHR32305">
    <property type="match status" value="1"/>
</dbReference>
<keyword evidence="1" id="KW-0677">Repeat</keyword>
<evidence type="ECO:0000313" key="4">
    <source>
        <dbReference type="Proteomes" id="UP000550401"/>
    </source>
</evidence>
<organism evidence="3 4">
    <name type="scientific">Dokdonella fugitiva</name>
    <dbReference type="NCBI Taxonomy" id="328517"/>
    <lineage>
        <taxon>Bacteria</taxon>
        <taxon>Pseudomonadati</taxon>
        <taxon>Pseudomonadota</taxon>
        <taxon>Gammaproteobacteria</taxon>
        <taxon>Lysobacterales</taxon>
        <taxon>Rhodanobacteraceae</taxon>
        <taxon>Dokdonella</taxon>
    </lineage>
</organism>
<dbReference type="InterPro" id="IPR056823">
    <property type="entry name" value="TEN-like_YD-shell"/>
</dbReference>
<dbReference type="Pfam" id="PF05593">
    <property type="entry name" value="RHS_repeat"/>
    <property type="match status" value="4"/>
</dbReference>
<sequence>MKVAAVWAVVMGLSVAAVRIAYSQEPGTILCSGSVPPPAPLACPLFAGLRAECVAGESDQWHWYADTSRTNSLPCSIPPTAGTWCTKEQNAWDEVIAKYAAESTHCPNTTPTLDYLCTTYSGGVIAGLPYFFSKSYHFNFQEKTGPSTCGTFVHDGSAIASRTPHCPVGYTSSDNRGPCYRVKPEACPVNNPIQCAGGDKKQVEVDIAQSNGGLGLTRYYSSNGFYTSPGGERPREILGSRWRHSWQSSVVVEVGATDSYAFVLLTSGDYLQFHQSGSAWIGREDKPGALTELASGGVRTGWLFKASDDSIYHYDANGVWTSLEQHGLITSLSYSDASTSPAVAPKPGLLIAVTDPRNRSLAFQYDAEAYLIRVTDELGTNVEYRYTSYTAAGVSHNGGVLEYADKPGGSSRHYLYDESAHLSGSLPYNELLTGIVDENGQRFATYEYDSLGRAYHEWHGGVDADETTLHYNAGGYNGATSSTIRETALHHFERRNFQSVAGIVRDAGVDRCTDVTCAVVTGSSSRTYDGSGNPDLDTDFNGSVTDHDYNTRGLETRRVDASNASGANAATKRTTETTWNATFNVPDQRTVKNSTGTAEVQTKWSYNSRGQATARCQIDPAISGAGSYTCGSSTNAPAGVRQTKTSYCEAPDVTAGTCPLVGLVTSVNGPRLTTDAGMGGGDDITTYTYRMADDSTCASSGACLYRKGDLWKVTNALGQVTEYVSYDKNGRVKRTKDANGTLTDFTYHARGWLTDRTVRANSLGTTDPGDATLHIDYDAVGNVTKVTQPDGAYLQYTYDAAHRLIKINDNLPNSIDYCPGGVGTSNCLDAAGNRKVEQVKDPSNTVKRQLHRVYNQLGQLTQVLNAANTAVETSAGINGTGIADGYDGNGNRVYKDDGLGIRTEQDYDPLNRLKTTIQNLGGIDTATQNTTTGYTYDTRDNLRQVTDPDGLNTVYTYDGLNNLTALDSPDTGHTGYTYDAAGNRISQTDNRTPSVTSTYTYDRLNRLTAVTYPTMSLNVTYAYDQSNATTGCSTSFSFGRLTTMTDATGSTTYCYDRRGNVTKKTQVTSGTTLVTQYTYTTADRLATMTYPGGDLATYTRDVLGRITGISWTPFGLRASTLVSSAAYLPFGPLTTLTFGNGRTLTKAYDQDYAIDSISGTPAGALTLDLGVDVMGDITSASATLGLSPPDRAYGYDALYRLKTSQTGASSPLEAYTYNKTGDRLSASLNGGAASAYTYTTGTHHLASVGGVARTYDGNGNTLTGTSSGLTLTYDDRNRLASMVNGTTSATYGITGRGERVRKTVTVSGTPTTTLFGYDEGGRLTGEYSGTGTAQAEYIYLDNIPVGVFKGGALYYIETDHLGTPRQVVKPLGNVVVWKWDFLQNTFGNSAPNQDPDGDSVQFVLGMRFRGQYYDLETDLAQNYFRDFDARRGRYLQSDLIGLNGGLATYAYSGANPLRYVDAYGLQAEPGLGDQFNPGGARGPGNADYTQYFETRFPNTIAGGKLLFDERIRKKICELANGSNSPTVIPGLNSGADDIDIQPDMKRFNDQPQGWYERNVKIGAFELKTDAVNVLWDGSDLQCSKCFMYTTTMYVLENTGDNRLPGFTERPVRMANWPLSGRGCCDSK</sequence>
<dbReference type="NCBIfam" id="TIGR03696">
    <property type="entry name" value="Rhs_assc_core"/>
    <property type="match status" value="1"/>
</dbReference>
<reference evidence="3 4" key="1">
    <citation type="submission" date="2020-07" db="EMBL/GenBank/DDBJ databases">
        <title>Genomic Encyclopedia of Type Strains, Phase IV (KMG-V): Genome sequencing to study the core and pangenomes of soil and plant-associated prokaryotes.</title>
        <authorList>
            <person name="Whitman W."/>
        </authorList>
    </citation>
    <scope>NUCLEOTIDE SEQUENCE [LARGE SCALE GENOMIC DNA]</scope>
    <source>
        <strain evidence="3 4">RH2WT43</strain>
    </source>
</reference>
<dbReference type="NCBIfam" id="TIGR01643">
    <property type="entry name" value="YD_repeat_2x"/>
    <property type="match status" value="3"/>
</dbReference>
<feature type="domain" description="Teneurin-like YD-shell" evidence="2">
    <location>
        <begin position="1165"/>
        <end position="1439"/>
    </location>
</feature>
<dbReference type="Pfam" id="PF25023">
    <property type="entry name" value="TEN_YD-shell"/>
    <property type="match status" value="1"/>
</dbReference>
<dbReference type="InterPro" id="IPR050708">
    <property type="entry name" value="T6SS_VgrG/RHS"/>
</dbReference>
<gene>
    <name evidence="3" type="ORF">FHW12_003952</name>
</gene>
<dbReference type="RefSeq" id="WP_182532748.1">
    <property type="nucleotide sequence ID" value="NZ_JACGXL010000008.1"/>
</dbReference>
<dbReference type="InterPro" id="IPR006530">
    <property type="entry name" value="YD"/>
</dbReference>
<proteinExistence type="predicted"/>
<protein>
    <submittedName>
        <fullName evidence="3">RHS repeat-associated protein</fullName>
    </submittedName>
</protein>
<dbReference type="PANTHER" id="PTHR32305:SF15">
    <property type="entry name" value="PROTEIN RHSA-RELATED"/>
    <property type="match status" value="1"/>
</dbReference>
<dbReference type="Gene3D" id="2.180.10.10">
    <property type="entry name" value="RHS repeat-associated core"/>
    <property type="match status" value="2"/>
</dbReference>
<accession>A0A839F0W5</accession>
<keyword evidence="4" id="KW-1185">Reference proteome</keyword>
<dbReference type="InterPro" id="IPR022385">
    <property type="entry name" value="Rhs_assc_core"/>
</dbReference>
<dbReference type="Proteomes" id="UP000550401">
    <property type="component" value="Unassembled WGS sequence"/>
</dbReference>
<name>A0A839F0W5_9GAMM</name>
<dbReference type="InterPro" id="IPR031325">
    <property type="entry name" value="RHS_repeat"/>
</dbReference>